<dbReference type="GO" id="GO:0016020">
    <property type="term" value="C:membrane"/>
    <property type="evidence" value="ECO:0007669"/>
    <property type="project" value="UniProtKB-SubCell"/>
</dbReference>
<dbReference type="EMBL" id="CAJRST010007779">
    <property type="protein sequence ID" value="CAG5897119.1"/>
    <property type="molecule type" value="Genomic_DNA"/>
</dbReference>
<keyword evidence="4 6" id="KW-0472">Membrane</keyword>
<evidence type="ECO:0000256" key="6">
    <source>
        <dbReference type="SAM" id="Phobius"/>
    </source>
</evidence>
<protein>
    <submittedName>
        <fullName evidence="8">(Atlantic silverside) hypothetical protein</fullName>
    </submittedName>
</protein>
<evidence type="ECO:0000256" key="2">
    <source>
        <dbReference type="ARBA" id="ARBA00022692"/>
    </source>
</evidence>
<dbReference type="Gene3D" id="1.20.1250.20">
    <property type="entry name" value="MFS general substrate transporter like domains"/>
    <property type="match status" value="1"/>
</dbReference>
<dbReference type="SUPFAM" id="SSF103473">
    <property type="entry name" value="MFS general substrate transporter"/>
    <property type="match status" value="1"/>
</dbReference>
<feature type="domain" description="Major facilitator superfamily (MFS) profile" evidence="7">
    <location>
        <begin position="95"/>
        <end position="520"/>
    </location>
</feature>
<evidence type="ECO:0000313" key="9">
    <source>
        <dbReference type="Proteomes" id="UP000677803"/>
    </source>
</evidence>
<dbReference type="PANTHER" id="PTHR24064">
    <property type="entry name" value="SOLUTE CARRIER FAMILY 22 MEMBER"/>
    <property type="match status" value="1"/>
</dbReference>
<keyword evidence="9" id="KW-1185">Reference proteome</keyword>
<feature type="compositionally biased region" description="Basic and acidic residues" evidence="5">
    <location>
        <begin position="521"/>
        <end position="531"/>
    </location>
</feature>
<comment type="subcellular location">
    <subcellularLocation>
        <location evidence="1">Membrane</location>
        <topology evidence="1">Multi-pass membrane protein</topology>
    </subcellularLocation>
</comment>
<proteinExistence type="predicted"/>
<feature type="transmembrane region" description="Helical" evidence="6">
    <location>
        <begin position="496"/>
        <end position="515"/>
    </location>
</feature>
<evidence type="ECO:0000259" key="7">
    <source>
        <dbReference type="PROSITE" id="PS50850"/>
    </source>
</evidence>
<sequence>MVEFGEILRTIGDFGLFQKILILLLAFPNFLLPIFFSSFLFIDSDPERHCDTAWILAAAPNLTRDDRLNLTLPREDDGSLSRCRMFVPVDWDLDAIRKYGLNATTTCRDGWVYGHTPYQSTIVTDFDLVCERSNMAEVSQTIFMTGMLAGSFVFGPGANSYGRRRTTQIPIVLLLAFSAAAGLAPNFAVYMASQFVVGAALGGYRINSVVLESESGALRSFWSFHSFASTEWIGISRRSLASCMSQLFSCLGQCTMAGLVYVVRDWRKAQYVMAGAQALVFVYIWWIPESARWLLGQGRTAEAKTLIRKVAAINKKEIQEDLLDEVVGEQKVQSGGFKTIFTSAVLVKHLLIISFAWFSLNLGYFCLVLNVGKFGLNIFLAQFLFGISEAPAHLLCIWVLEVLGRKKSLVSTLLMGGLVCLLTLAFPENSAVVVTVLVSVGKFFLNWAGSVAMVYIQELFPTTVRQTAVGLGSLAYRVAGLLSPLINMLAVYHRSVPIIIFSSLAVVSGALVLLLPETGRKELPDSADDAKANGTTTTEKTGSDFNYRKSTKL</sequence>
<evidence type="ECO:0000256" key="5">
    <source>
        <dbReference type="SAM" id="MobiDB-lite"/>
    </source>
</evidence>
<gene>
    <name evidence="8" type="ORF">MMEN_LOCUS8162</name>
</gene>
<feature type="transmembrane region" description="Helical" evidence="6">
    <location>
        <begin position="20"/>
        <end position="42"/>
    </location>
</feature>
<feature type="transmembrane region" description="Helical" evidence="6">
    <location>
        <begin position="378"/>
        <end position="400"/>
    </location>
</feature>
<dbReference type="Proteomes" id="UP000677803">
    <property type="component" value="Unassembled WGS sequence"/>
</dbReference>
<dbReference type="GO" id="GO:0022857">
    <property type="term" value="F:transmembrane transporter activity"/>
    <property type="evidence" value="ECO:0007669"/>
    <property type="project" value="InterPro"/>
</dbReference>
<keyword evidence="3 6" id="KW-1133">Transmembrane helix</keyword>
<feature type="transmembrane region" description="Helical" evidence="6">
    <location>
        <begin position="350"/>
        <end position="372"/>
    </location>
</feature>
<feature type="compositionally biased region" description="Polar residues" evidence="5">
    <location>
        <begin position="533"/>
        <end position="544"/>
    </location>
</feature>
<comment type="caution">
    <text evidence="8">The sequence shown here is derived from an EMBL/GenBank/DDBJ whole genome shotgun (WGS) entry which is preliminary data.</text>
</comment>
<feature type="transmembrane region" description="Helical" evidence="6">
    <location>
        <begin position="432"/>
        <end position="456"/>
    </location>
</feature>
<dbReference type="AlphaFoldDB" id="A0A8S4AZD5"/>
<evidence type="ECO:0000256" key="3">
    <source>
        <dbReference type="ARBA" id="ARBA00022989"/>
    </source>
</evidence>
<dbReference type="InterPro" id="IPR005828">
    <property type="entry name" value="MFS_sugar_transport-like"/>
</dbReference>
<dbReference type="Pfam" id="PF00083">
    <property type="entry name" value="Sugar_tr"/>
    <property type="match status" value="1"/>
</dbReference>
<dbReference type="OrthoDB" id="5296287at2759"/>
<feature type="transmembrane region" description="Helical" evidence="6">
    <location>
        <begin position="468"/>
        <end position="490"/>
    </location>
</feature>
<feature type="transmembrane region" description="Helical" evidence="6">
    <location>
        <begin position="409"/>
        <end position="426"/>
    </location>
</feature>
<feature type="transmembrane region" description="Helical" evidence="6">
    <location>
        <begin position="171"/>
        <end position="197"/>
    </location>
</feature>
<feature type="transmembrane region" description="Helical" evidence="6">
    <location>
        <begin position="247"/>
        <end position="263"/>
    </location>
</feature>
<keyword evidence="2 6" id="KW-0812">Transmembrane</keyword>
<dbReference type="InterPro" id="IPR036259">
    <property type="entry name" value="MFS_trans_sf"/>
</dbReference>
<evidence type="ECO:0000256" key="1">
    <source>
        <dbReference type="ARBA" id="ARBA00004141"/>
    </source>
</evidence>
<feature type="region of interest" description="Disordered" evidence="5">
    <location>
        <begin position="521"/>
        <end position="553"/>
    </location>
</feature>
<dbReference type="InterPro" id="IPR020846">
    <property type="entry name" value="MFS_dom"/>
</dbReference>
<accession>A0A8S4AZD5</accession>
<dbReference type="PROSITE" id="PS50850">
    <property type="entry name" value="MFS"/>
    <property type="match status" value="1"/>
</dbReference>
<organism evidence="8 9">
    <name type="scientific">Menidia menidia</name>
    <name type="common">Atlantic silverside</name>
    <dbReference type="NCBI Taxonomy" id="238744"/>
    <lineage>
        <taxon>Eukaryota</taxon>
        <taxon>Metazoa</taxon>
        <taxon>Chordata</taxon>
        <taxon>Craniata</taxon>
        <taxon>Vertebrata</taxon>
        <taxon>Euteleostomi</taxon>
        <taxon>Actinopterygii</taxon>
        <taxon>Neopterygii</taxon>
        <taxon>Teleostei</taxon>
        <taxon>Neoteleostei</taxon>
        <taxon>Acanthomorphata</taxon>
        <taxon>Ovalentaria</taxon>
        <taxon>Atherinomorphae</taxon>
        <taxon>Atheriniformes</taxon>
        <taxon>Atherinopsidae</taxon>
        <taxon>Menidiinae</taxon>
        <taxon>Menidia</taxon>
    </lineage>
</organism>
<reference evidence="8" key="1">
    <citation type="submission" date="2021-05" db="EMBL/GenBank/DDBJ databases">
        <authorList>
            <person name="Tigano A."/>
        </authorList>
    </citation>
    <scope>NUCLEOTIDE SEQUENCE</scope>
</reference>
<evidence type="ECO:0000256" key="4">
    <source>
        <dbReference type="ARBA" id="ARBA00023136"/>
    </source>
</evidence>
<name>A0A8S4AZD5_9TELE</name>
<evidence type="ECO:0000313" key="8">
    <source>
        <dbReference type="EMBL" id="CAG5897119.1"/>
    </source>
</evidence>